<evidence type="ECO:0000259" key="1">
    <source>
        <dbReference type="Pfam" id="PF25000"/>
    </source>
</evidence>
<dbReference type="RefSeq" id="WP_203897722.1">
    <property type="nucleotide sequence ID" value="NZ_BOPF01000003.1"/>
</dbReference>
<dbReference type="InterPro" id="IPR056681">
    <property type="entry name" value="DUF7779"/>
</dbReference>
<dbReference type="InterPro" id="IPR053137">
    <property type="entry name" value="NLR-like"/>
</dbReference>
<evidence type="ECO:0000313" key="2">
    <source>
        <dbReference type="EMBL" id="GIJ44150.1"/>
    </source>
</evidence>
<evidence type="ECO:0000313" key="3">
    <source>
        <dbReference type="Proteomes" id="UP000619260"/>
    </source>
</evidence>
<sequence length="538" mass="57961">MAPTVAAGRTVVTSRRRDNALLSGRQVIDVDVFTPEEATAYLRTKLADRPQRLVEADELAADLGYLPLALAQAAAYIADHGLRMTCAAYRERLADQRRRLHELAPDALPDQHLYTVAATWELSITRADKHPPTGLARPILEIAALLDPNAIPLDLFTTAAVTDYCAARLDRPVDAEDTLDALHLLHRFGLLTVDESTDAIRIHALLQRAVREATAPTAPPGLARAAADALLERWPAVERADADAQSLRTSTEALHATGGRHLWSQTDGAHGVLFRAGHSLGECGLVTAAAGYFRRLHAMAADRLGPDHTDSLAARYYLAYWQGGSGDHAGSAAAFRELLKDQLRLLGPDHLYTLTTRGLIAYWQGHAGDPSGAVTALQQVLNDHLRVLGPDHPNTLVIRLNLAFWQGSVGDPSDGAAIQTLVSEQLRVHGPDHPNTLAARTIAYWQGRTDDPIAAATGMRDLLSDQARVHGPDHPAVLAARAVAAQLQGEAGDPAGAVAAFEELVDDQVRVFGPGHPDVLTTRRIIDFWSAEVTGLTE</sequence>
<comment type="caution">
    <text evidence="2">The sequence shown here is derived from an EMBL/GenBank/DDBJ whole genome shotgun (WGS) entry which is preliminary data.</text>
</comment>
<dbReference type="Proteomes" id="UP000619260">
    <property type="component" value="Unassembled WGS sequence"/>
</dbReference>
<protein>
    <recommendedName>
        <fullName evidence="1">DUF7779 domain-containing protein</fullName>
    </recommendedName>
</protein>
<gene>
    <name evidence="2" type="ORF">Val02_10360</name>
</gene>
<name>A0A8J3YHL5_9ACTN</name>
<reference evidence="2" key="1">
    <citation type="submission" date="2021-01" db="EMBL/GenBank/DDBJ databases">
        <title>Whole genome shotgun sequence of Virgisporangium aliadipatigenens NBRC 105644.</title>
        <authorList>
            <person name="Komaki H."/>
            <person name="Tamura T."/>
        </authorList>
    </citation>
    <scope>NUCLEOTIDE SEQUENCE</scope>
    <source>
        <strain evidence="2">NBRC 105644</strain>
    </source>
</reference>
<keyword evidence="3" id="KW-1185">Reference proteome</keyword>
<accession>A0A8J3YHL5</accession>
<dbReference type="Pfam" id="PF25000">
    <property type="entry name" value="DUF7779"/>
    <property type="match status" value="1"/>
</dbReference>
<dbReference type="InterPro" id="IPR011990">
    <property type="entry name" value="TPR-like_helical_dom_sf"/>
</dbReference>
<proteinExistence type="predicted"/>
<dbReference type="EMBL" id="BOPF01000003">
    <property type="protein sequence ID" value="GIJ44150.1"/>
    <property type="molecule type" value="Genomic_DNA"/>
</dbReference>
<dbReference type="Gene3D" id="1.25.40.10">
    <property type="entry name" value="Tetratricopeptide repeat domain"/>
    <property type="match status" value="2"/>
</dbReference>
<dbReference type="AlphaFoldDB" id="A0A8J3YHL5"/>
<dbReference type="SUPFAM" id="SSF48452">
    <property type="entry name" value="TPR-like"/>
    <property type="match status" value="1"/>
</dbReference>
<dbReference type="PANTHER" id="PTHR46082:SF6">
    <property type="entry name" value="AAA+ ATPASE DOMAIN-CONTAINING PROTEIN-RELATED"/>
    <property type="match status" value="1"/>
</dbReference>
<dbReference type="PANTHER" id="PTHR46082">
    <property type="entry name" value="ATP/GTP-BINDING PROTEIN-RELATED"/>
    <property type="match status" value="1"/>
</dbReference>
<feature type="domain" description="DUF7779" evidence="1">
    <location>
        <begin position="136"/>
        <end position="213"/>
    </location>
</feature>
<dbReference type="Pfam" id="PF13374">
    <property type="entry name" value="TPR_10"/>
    <property type="match status" value="2"/>
</dbReference>
<organism evidence="2 3">
    <name type="scientific">Virgisporangium aliadipatigenens</name>
    <dbReference type="NCBI Taxonomy" id="741659"/>
    <lineage>
        <taxon>Bacteria</taxon>
        <taxon>Bacillati</taxon>
        <taxon>Actinomycetota</taxon>
        <taxon>Actinomycetes</taxon>
        <taxon>Micromonosporales</taxon>
        <taxon>Micromonosporaceae</taxon>
        <taxon>Virgisporangium</taxon>
    </lineage>
</organism>